<sequence length="50" mass="5479">MPALGNSNPRSVIDAVDMTGLTLAAMSSPAIDQLHRRIARLCQCLRLRMN</sequence>
<evidence type="ECO:0000313" key="1">
    <source>
        <dbReference type="EMBL" id="MBR9972139.1"/>
    </source>
</evidence>
<organism evidence="1 2">
    <name type="scientific">Magnetospirillum sulfuroxidans</name>
    <dbReference type="NCBI Taxonomy" id="611300"/>
    <lineage>
        <taxon>Bacteria</taxon>
        <taxon>Pseudomonadati</taxon>
        <taxon>Pseudomonadota</taxon>
        <taxon>Alphaproteobacteria</taxon>
        <taxon>Rhodospirillales</taxon>
        <taxon>Rhodospirillaceae</taxon>
        <taxon>Magnetospirillum</taxon>
    </lineage>
</organism>
<proteinExistence type="predicted"/>
<keyword evidence="2" id="KW-1185">Reference proteome</keyword>
<dbReference type="EMBL" id="JAGTUF010000008">
    <property type="protein sequence ID" value="MBR9972139.1"/>
    <property type="molecule type" value="Genomic_DNA"/>
</dbReference>
<reference evidence="1 2" key="1">
    <citation type="submission" date="2021-04" db="EMBL/GenBank/DDBJ databases">
        <title>Magnetospirillum sulfuroxidans sp. nov., a facultative chemolithoautotrophic sulfur-oxidizing alphaproteobacterium isolated from freshwater sediment and proposals for Paramagetospirillum gen. nov., and Magnetospirillaceae fam. nov.</title>
        <authorList>
            <person name="Koziaeva V."/>
            <person name="Geelhoed J.S."/>
            <person name="Sorokin D.Y."/>
            <person name="Grouzdev D.S."/>
        </authorList>
    </citation>
    <scope>NUCLEOTIDE SEQUENCE [LARGE SCALE GENOMIC DNA]</scope>
    <source>
        <strain evidence="1 2">J10</strain>
    </source>
</reference>
<gene>
    <name evidence="1" type="ORF">KEC16_10490</name>
</gene>
<dbReference type="RefSeq" id="WP_211548596.1">
    <property type="nucleotide sequence ID" value="NZ_JAGTUF010000008.1"/>
</dbReference>
<accession>A0ABS5ICT3</accession>
<comment type="caution">
    <text evidence="1">The sequence shown here is derived from an EMBL/GenBank/DDBJ whole genome shotgun (WGS) entry which is preliminary data.</text>
</comment>
<name>A0ABS5ICT3_9PROT</name>
<evidence type="ECO:0000313" key="2">
    <source>
        <dbReference type="Proteomes" id="UP000680714"/>
    </source>
</evidence>
<dbReference type="Proteomes" id="UP000680714">
    <property type="component" value="Unassembled WGS sequence"/>
</dbReference>
<protein>
    <submittedName>
        <fullName evidence="1">Uncharacterized protein</fullName>
    </submittedName>
</protein>